<feature type="region of interest" description="Disordered" evidence="1">
    <location>
        <begin position="280"/>
        <end position="307"/>
    </location>
</feature>
<accession>A0A6A2Z9L6</accession>
<organism evidence="2 3">
    <name type="scientific">Hibiscus syriacus</name>
    <name type="common">Rose of Sharon</name>
    <dbReference type="NCBI Taxonomy" id="106335"/>
    <lineage>
        <taxon>Eukaryota</taxon>
        <taxon>Viridiplantae</taxon>
        <taxon>Streptophyta</taxon>
        <taxon>Embryophyta</taxon>
        <taxon>Tracheophyta</taxon>
        <taxon>Spermatophyta</taxon>
        <taxon>Magnoliopsida</taxon>
        <taxon>eudicotyledons</taxon>
        <taxon>Gunneridae</taxon>
        <taxon>Pentapetalae</taxon>
        <taxon>rosids</taxon>
        <taxon>malvids</taxon>
        <taxon>Malvales</taxon>
        <taxon>Malvaceae</taxon>
        <taxon>Malvoideae</taxon>
        <taxon>Hibiscus</taxon>
    </lineage>
</organism>
<evidence type="ECO:0000256" key="1">
    <source>
        <dbReference type="SAM" id="MobiDB-lite"/>
    </source>
</evidence>
<protein>
    <submittedName>
        <fullName evidence="2">Oxoglutarate/iron-dependent oxygenase</fullName>
    </submittedName>
</protein>
<feature type="region of interest" description="Disordered" evidence="1">
    <location>
        <begin position="353"/>
        <end position="400"/>
    </location>
</feature>
<sequence length="585" mass="67645">MFNEPLLTSPSTLGPLKLHNKIFAMDHTDADNVKPTEKCHEVHNVDESDRLVGQLFSSRDKAWYFCKGFAREHGFSPPAFSKCMASWWTTEEFDIQWRLVVSEFNVEKHPWVIEKRNIRHLWAQAYLTGHFFANIHSTQRCESMNSSLAIALKHKKTYLDVVRAIEDGISRMCMNELKADYLSSHTKPFQITKLVDLESHAVEIFTRESFHTFQDELQRETLYRIQEEIQSLSDEFQHYMLTKTLIQNRWTKDVKASTPSFVDLNVPPEVMQMARFAALRSTSSSQPEQCSKQRSRPSTKTKQAKNKVEKKIRRCGYCNVMCKSYYSAGSLQHDRHDCKVDSRFGLHAEQKLPLLQEKPDCPEGTDSPQGVSIPREQIPPRGIDSPGTDSPLHGLAPRNNRLLGGNRFPLEGPNEYGRVSSCSSAKEIWDKLQVTHEGTDEVRESKKSLLNHSYENFKMKPDEDIKAMTDRFSVIVNGLKGYGEVIPNEKLVRKMIYSIPKEWQSKKTIIIEAINLKSLTLDELIGSLLTHEMMVKEDEEREEKKNKKKKKEVGIAFKSINESYKIQVMRWMETMMNKKKRWSSS</sequence>
<dbReference type="PANTHER" id="PTHR34676:SF8">
    <property type="entry name" value="TRANSMEMBRANE PROTEIN"/>
    <property type="match status" value="1"/>
</dbReference>
<feature type="compositionally biased region" description="Basic residues" evidence="1">
    <location>
        <begin position="293"/>
        <end position="307"/>
    </location>
</feature>
<dbReference type="Pfam" id="PF14223">
    <property type="entry name" value="Retrotran_gag_2"/>
    <property type="match status" value="1"/>
</dbReference>
<dbReference type="PANTHER" id="PTHR34676">
    <property type="entry name" value="DUF4219 DOMAIN-CONTAINING PROTEIN-RELATED"/>
    <property type="match status" value="1"/>
</dbReference>
<name>A0A6A2Z9L6_HIBSY</name>
<gene>
    <name evidence="2" type="ORF">F3Y22_tig00110988pilonHSYRG00264</name>
</gene>
<reference evidence="2" key="1">
    <citation type="submission" date="2019-09" db="EMBL/GenBank/DDBJ databases">
        <title>Draft genome information of white flower Hibiscus syriacus.</title>
        <authorList>
            <person name="Kim Y.-M."/>
        </authorList>
    </citation>
    <scope>NUCLEOTIDE SEQUENCE [LARGE SCALE GENOMIC DNA]</scope>
    <source>
        <strain evidence="2">YM2019G1</strain>
    </source>
</reference>
<dbReference type="AlphaFoldDB" id="A0A6A2Z9L6"/>
<evidence type="ECO:0000313" key="3">
    <source>
        <dbReference type="Proteomes" id="UP000436088"/>
    </source>
</evidence>
<dbReference type="EMBL" id="VEPZ02001191">
    <property type="protein sequence ID" value="KAE8688293.1"/>
    <property type="molecule type" value="Genomic_DNA"/>
</dbReference>
<comment type="caution">
    <text evidence="2">The sequence shown here is derived from an EMBL/GenBank/DDBJ whole genome shotgun (WGS) entry which is preliminary data.</text>
</comment>
<keyword evidence="3" id="KW-1185">Reference proteome</keyword>
<proteinExistence type="predicted"/>
<evidence type="ECO:0000313" key="2">
    <source>
        <dbReference type="EMBL" id="KAE8688293.1"/>
    </source>
</evidence>
<dbReference type="Proteomes" id="UP000436088">
    <property type="component" value="Unassembled WGS sequence"/>
</dbReference>
<feature type="compositionally biased region" description="Polar residues" evidence="1">
    <location>
        <begin position="280"/>
        <end position="292"/>
    </location>
</feature>